<evidence type="ECO:0000259" key="2">
    <source>
        <dbReference type="Pfam" id="PF16655"/>
    </source>
</evidence>
<sequence length="526" mass="58675">MRTPYERALASLSRREFLNVAWKLGTAAALLPLSSQRLWASPVFDSYPFTLGVASGDPLPDGIVLWTRLAPKPLEGGGLPNLAIDVQWEIGFDEQMHTLAQTGTATAYAELGHAVHVDIAGLESARDYWYRFVVGGIQSPIGKTRTAPERYAPVDQIKIGVCGCNHYEQGYFTAYRHMANENFDVIFHTGDYIYEYAPYDGLSSRVRKHLGEETFSLNNYRNRYAQYKLDPDLQAVHASAPFVATWDDHEIDNDWAAEFSETNTPPEIFKLRRAAAFQAYYEAMPLRRTAFPSAGHLQLYRQLHFGDLMSVNVLDTRQYRSRQACREHSASSCLEYSDADRSMLGGTQEQWLKSNLSDSVAHWNVLAQQVPMFGREATPGNTNNPHVMDKWSGYPAARERLVNDISAANLKNVVVLSGDIHSHWAADVPADMSHPDGPSVAVELTTTSISSGGDGSEIAGYWPDIQPSHPHVHHHSNRRGYLSCQISPDRWQSDFMVMDTVTSPDGQASPGARMVVERNNPTVIDT</sequence>
<dbReference type="InterPro" id="IPR032093">
    <property type="entry name" value="PhoD_N"/>
</dbReference>
<dbReference type="CDD" id="cd07389">
    <property type="entry name" value="MPP_PhoD"/>
    <property type="match status" value="1"/>
</dbReference>
<name>A0A2Z2P5F5_9GAMM</name>
<dbReference type="EC" id="3.1.3.1" evidence="3"/>
<gene>
    <name evidence="3" type="primary">phoD</name>
    <name evidence="3" type="ORF">IMCC3135_33430</name>
</gene>
<evidence type="ECO:0000259" key="1">
    <source>
        <dbReference type="Pfam" id="PF09423"/>
    </source>
</evidence>
<dbReference type="InterPro" id="IPR038607">
    <property type="entry name" value="PhoD-like_sf"/>
</dbReference>
<dbReference type="OrthoDB" id="327733at2"/>
<feature type="domain" description="PhoD-like phosphatase metallophosphatase" evidence="1">
    <location>
        <begin position="160"/>
        <end position="495"/>
    </location>
</feature>
<keyword evidence="4" id="KW-1185">Reference proteome</keyword>
<evidence type="ECO:0000313" key="4">
    <source>
        <dbReference type="Proteomes" id="UP000250079"/>
    </source>
</evidence>
<dbReference type="RefSeq" id="WP_088921473.1">
    <property type="nucleotide sequence ID" value="NZ_CP018632.1"/>
</dbReference>
<dbReference type="InterPro" id="IPR018946">
    <property type="entry name" value="PhoD-like_MPP"/>
</dbReference>
<accession>A0A2Z2P5F5</accession>
<dbReference type="EMBL" id="CP018632">
    <property type="protein sequence ID" value="ASJ76730.1"/>
    <property type="molecule type" value="Genomic_DNA"/>
</dbReference>
<evidence type="ECO:0000313" key="3">
    <source>
        <dbReference type="EMBL" id="ASJ76730.1"/>
    </source>
</evidence>
<keyword evidence="3" id="KW-0378">Hydrolase</keyword>
<dbReference type="InterPro" id="IPR006311">
    <property type="entry name" value="TAT_signal"/>
</dbReference>
<dbReference type="AlphaFoldDB" id="A0A2Z2P5F5"/>
<reference evidence="3 4" key="1">
    <citation type="submission" date="2016-12" db="EMBL/GenBank/DDBJ databases">
        <authorList>
            <person name="Song W.-J."/>
            <person name="Kurnit D.M."/>
        </authorList>
    </citation>
    <scope>NUCLEOTIDE SEQUENCE [LARGE SCALE GENOMIC DNA]</scope>
    <source>
        <strain evidence="3 4">IMCC3135</strain>
    </source>
</reference>
<dbReference type="InterPro" id="IPR052900">
    <property type="entry name" value="Phospholipid_Metab_Enz"/>
</dbReference>
<dbReference type="Gene3D" id="3.60.21.70">
    <property type="entry name" value="PhoD-like phosphatase"/>
    <property type="match status" value="1"/>
</dbReference>
<dbReference type="Proteomes" id="UP000250079">
    <property type="component" value="Chromosome"/>
</dbReference>
<dbReference type="SUPFAM" id="SSF56300">
    <property type="entry name" value="Metallo-dependent phosphatases"/>
    <property type="match status" value="1"/>
</dbReference>
<dbReference type="PANTHER" id="PTHR43606:SF2">
    <property type="entry name" value="ALKALINE PHOSPHATASE FAMILY PROTEIN (AFU_ORTHOLOGUE AFUA_5G03860)"/>
    <property type="match status" value="1"/>
</dbReference>
<dbReference type="Pfam" id="PF16655">
    <property type="entry name" value="PhoD_N"/>
    <property type="match status" value="1"/>
</dbReference>
<feature type="domain" description="Phospholipase D N-terminal" evidence="2">
    <location>
        <begin position="51"/>
        <end position="146"/>
    </location>
</feature>
<dbReference type="PANTHER" id="PTHR43606">
    <property type="entry name" value="PHOSPHATASE, PUTATIVE (AFU_ORTHOLOGUE AFUA_6G08710)-RELATED"/>
    <property type="match status" value="1"/>
</dbReference>
<organism evidence="3 4">
    <name type="scientific">Granulosicoccus antarcticus IMCC3135</name>
    <dbReference type="NCBI Taxonomy" id="1192854"/>
    <lineage>
        <taxon>Bacteria</taxon>
        <taxon>Pseudomonadati</taxon>
        <taxon>Pseudomonadota</taxon>
        <taxon>Gammaproteobacteria</taxon>
        <taxon>Chromatiales</taxon>
        <taxon>Granulosicoccaceae</taxon>
        <taxon>Granulosicoccus</taxon>
    </lineage>
</organism>
<dbReference type="PROSITE" id="PS51318">
    <property type="entry name" value="TAT"/>
    <property type="match status" value="1"/>
</dbReference>
<dbReference type="GO" id="GO:0004035">
    <property type="term" value="F:alkaline phosphatase activity"/>
    <property type="evidence" value="ECO:0007669"/>
    <property type="project" value="UniProtKB-EC"/>
</dbReference>
<protein>
    <submittedName>
        <fullName evidence="3">Alkaline phosphatase D</fullName>
        <ecNumber evidence="3">3.1.3.1</ecNumber>
    </submittedName>
</protein>
<dbReference type="Gene3D" id="2.60.40.380">
    <property type="entry name" value="Purple acid phosphatase-like, N-terminal"/>
    <property type="match status" value="1"/>
</dbReference>
<dbReference type="KEGG" id="gai:IMCC3135_33430"/>
<proteinExistence type="predicted"/>
<dbReference type="InterPro" id="IPR029052">
    <property type="entry name" value="Metallo-depent_PP-like"/>
</dbReference>
<dbReference type="Pfam" id="PF09423">
    <property type="entry name" value="PhoD"/>
    <property type="match status" value="1"/>
</dbReference>